<evidence type="ECO:0000256" key="1">
    <source>
        <dbReference type="SAM" id="Phobius"/>
    </source>
</evidence>
<evidence type="ECO:0000313" key="2">
    <source>
        <dbReference type="EMBL" id="KHF38406.1"/>
    </source>
</evidence>
<accession>A0A0B0IFI9</accession>
<reference evidence="2 3" key="1">
    <citation type="submission" date="2014-09" db="EMBL/GenBank/DDBJ databases">
        <title>Genome sequencing and annotation of Bacillus Okhensis strain Kh10-101T.</title>
        <authorList>
            <person name="Prakash J.S."/>
        </authorList>
    </citation>
    <scope>NUCLEOTIDE SEQUENCE [LARGE SCALE GENOMIC DNA]</scope>
    <source>
        <strain evidence="3">Kh10-101T</strain>
    </source>
</reference>
<evidence type="ECO:0000313" key="3">
    <source>
        <dbReference type="Proteomes" id="UP000030832"/>
    </source>
</evidence>
<name>A0A0B0IFI9_9BACI</name>
<dbReference type="AlphaFoldDB" id="A0A0B0IFI9"/>
<feature type="transmembrane region" description="Helical" evidence="1">
    <location>
        <begin position="40"/>
        <end position="57"/>
    </location>
</feature>
<sequence length="116" mass="13008">NLFALFLDKKGCFFAFLGGLAMQCAEPLLCFKPIGVLFSYWRATCGAIANLFALFWIRKAAFCLLGDWRCNVRSRCLGFKPKGVLFSFGRAACGAIANLFALFWIRKAAFCLLDER</sequence>
<keyword evidence="1" id="KW-0472">Membrane</keyword>
<keyword evidence="3" id="KW-1185">Reference proteome</keyword>
<proteinExistence type="predicted"/>
<keyword evidence="1" id="KW-1133">Transmembrane helix</keyword>
<dbReference type="Proteomes" id="UP000030832">
    <property type="component" value="Unassembled WGS sequence"/>
</dbReference>
<feature type="transmembrane region" description="Helical" evidence="1">
    <location>
        <begin position="83"/>
        <end position="105"/>
    </location>
</feature>
<dbReference type="EMBL" id="JRJU01000040">
    <property type="protein sequence ID" value="KHF38406.1"/>
    <property type="molecule type" value="Genomic_DNA"/>
</dbReference>
<comment type="caution">
    <text evidence="2">The sequence shown here is derived from an EMBL/GenBank/DDBJ whole genome shotgun (WGS) entry which is preliminary data.</text>
</comment>
<feature type="non-terminal residue" evidence="2">
    <location>
        <position position="1"/>
    </location>
</feature>
<gene>
    <name evidence="2" type="ORF">LQ50_21285</name>
</gene>
<organism evidence="2 3">
    <name type="scientific">Halalkalibacter okhensis</name>
    <dbReference type="NCBI Taxonomy" id="333138"/>
    <lineage>
        <taxon>Bacteria</taxon>
        <taxon>Bacillati</taxon>
        <taxon>Bacillota</taxon>
        <taxon>Bacilli</taxon>
        <taxon>Bacillales</taxon>
        <taxon>Bacillaceae</taxon>
        <taxon>Halalkalibacter</taxon>
    </lineage>
</organism>
<keyword evidence="1" id="KW-0812">Transmembrane</keyword>
<protein>
    <submittedName>
        <fullName evidence="2">Uncharacterized protein</fullName>
    </submittedName>
</protein>